<dbReference type="Gene3D" id="1.10.230.10">
    <property type="entry name" value="Cytochrome P450-Terp, domain 2"/>
    <property type="match status" value="1"/>
</dbReference>
<reference evidence="5 6" key="1">
    <citation type="journal article" date="2016" name="Nat. Commun.">
        <title>Thousands of microbial genomes shed light on interconnected biogeochemical processes in an aquifer system.</title>
        <authorList>
            <person name="Anantharaman K."/>
            <person name="Brown C.T."/>
            <person name="Hug L.A."/>
            <person name="Sharon I."/>
            <person name="Castelle C.J."/>
            <person name="Probst A.J."/>
            <person name="Thomas B.C."/>
            <person name="Singh A."/>
            <person name="Wilkins M.J."/>
            <person name="Karaoz U."/>
            <person name="Brodie E.L."/>
            <person name="Williams K.H."/>
            <person name="Hubbard S.S."/>
            <person name="Banfield J.F."/>
        </authorList>
    </citation>
    <scope>NUCLEOTIDE SEQUENCE [LARGE SCALE GENOMIC DNA]</scope>
</reference>
<dbReference type="InterPro" id="IPR016142">
    <property type="entry name" value="Citrate_synth-like_lrg_a-sub"/>
</dbReference>
<proteinExistence type="inferred from homology"/>
<dbReference type="InterPro" id="IPR036969">
    <property type="entry name" value="Citrate_synthase_sf"/>
</dbReference>
<dbReference type="Pfam" id="PF00285">
    <property type="entry name" value="Citrate_synt"/>
    <property type="match status" value="1"/>
</dbReference>
<comment type="similarity">
    <text evidence="2">Belongs to the citrate synthase family.</text>
</comment>
<dbReference type="EC" id="2.3.3.16" evidence="3"/>
<evidence type="ECO:0000313" key="5">
    <source>
        <dbReference type="EMBL" id="OGL70601.1"/>
    </source>
</evidence>
<dbReference type="UniPathway" id="UPA00223"/>
<dbReference type="PANTHER" id="PTHR11739:SF4">
    <property type="entry name" value="CITRATE SYNTHASE, PEROXISOMAL"/>
    <property type="match status" value="1"/>
</dbReference>
<gene>
    <name evidence="5" type="ORF">A3C17_03310</name>
</gene>
<accession>A0A1F7TX44</accession>
<dbReference type="InterPro" id="IPR016143">
    <property type="entry name" value="Citrate_synth-like_sm_a-sub"/>
</dbReference>
<name>A0A1F7TX44_9BACT</name>
<dbReference type="InterPro" id="IPR002020">
    <property type="entry name" value="Citrate_synthase"/>
</dbReference>
<dbReference type="CDD" id="cd06100">
    <property type="entry name" value="CCL_ACL-C"/>
    <property type="match status" value="1"/>
</dbReference>
<dbReference type="GO" id="GO:0036440">
    <property type="term" value="F:citrate synthase activity"/>
    <property type="evidence" value="ECO:0007669"/>
    <property type="project" value="UniProtKB-EC"/>
</dbReference>
<dbReference type="EMBL" id="MGDX01000028">
    <property type="protein sequence ID" value="OGL70601.1"/>
    <property type="molecule type" value="Genomic_DNA"/>
</dbReference>
<dbReference type="AlphaFoldDB" id="A0A1F7TX44"/>
<dbReference type="GO" id="GO:0006099">
    <property type="term" value="P:tricarboxylic acid cycle"/>
    <property type="evidence" value="ECO:0007669"/>
    <property type="project" value="UniProtKB-UniPathway"/>
</dbReference>
<evidence type="ECO:0000256" key="4">
    <source>
        <dbReference type="ARBA" id="ARBA00022679"/>
    </source>
</evidence>
<comment type="caution">
    <text evidence="5">The sequence shown here is derived from an EMBL/GenBank/DDBJ whole genome shotgun (WGS) entry which is preliminary data.</text>
</comment>
<dbReference type="NCBIfam" id="NF004869">
    <property type="entry name" value="PRK06224.1-6"/>
    <property type="match status" value="1"/>
</dbReference>
<comment type="pathway">
    <text evidence="1">Carbohydrate metabolism; tricarboxylic acid cycle.</text>
</comment>
<dbReference type="STRING" id="1802389.A3C17_03310"/>
<organism evidence="5 6">
    <name type="scientific">Candidatus Uhrbacteria bacterium RIFCSPHIGHO2_02_FULL_53_13</name>
    <dbReference type="NCBI Taxonomy" id="1802389"/>
    <lineage>
        <taxon>Bacteria</taxon>
        <taxon>Candidatus Uhriibacteriota</taxon>
    </lineage>
</organism>
<dbReference type="Proteomes" id="UP000177097">
    <property type="component" value="Unassembled WGS sequence"/>
</dbReference>
<keyword evidence="4" id="KW-0808">Transferase</keyword>
<protein>
    <recommendedName>
        <fullName evidence="3">citrate synthase (unknown stereospecificity)</fullName>
        <ecNumber evidence="3">2.3.3.16</ecNumber>
    </recommendedName>
</protein>
<dbReference type="Gene3D" id="1.10.580.10">
    <property type="entry name" value="Citrate Synthase, domain 1"/>
    <property type="match status" value="2"/>
</dbReference>
<evidence type="ECO:0000256" key="2">
    <source>
        <dbReference type="ARBA" id="ARBA00010566"/>
    </source>
</evidence>
<dbReference type="SUPFAM" id="SSF48256">
    <property type="entry name" value="Citrate synthase"/>
    <property type="match status" value="1"/>
</dbReference>
<evidence type="ECO:0000313" key="6">
    <source>
        <dbReference type="Proteomes" id="UP000177097"/>
    </source>
</evidence>
<evidence type="ECO:0000256" key="1">
    <source>
        <dbReference type="ARBA" id="ARBA00005163"/>
    </source>
</evidence>
<dbReference type="GO" id="GO:0005975">
    <property type="term" value="P:carbohydrate metabolic process"/>
    <property type="evidence" value="ECO:0007669"/>
    <property type="project" value="TreeGrafter"/>
</dbReference>
<sequence length="249" mass="27399">MEWKTAISHIEDGHELIRGYDLRELIAERSFPEVIYLVLRGELPGDKEMRMLNALFTAAVDHGVGVSSAMTARTVASTGNSMHTALAAGILSMGTLHGSAIEDAARFFQTHVHARSVKALVRGEQKAGRRLAGYGHKILRHDPRSDALFAVARETGLYGSHCRLAERILEELNRDREHALPLNVDGAMAAIASDMGFDWRMTKGLFIIGRTPGLVAHIFEEMTEGNGLRRLAEDESVYLGSPKRSIMVP</sequence>
<dbReference type="PANTHER" id="PTHR11739">
    <property type="entry name" value="CITRATE SYNTHASE"/>
    <property type="match status" value="1"/>
</dbReference>
<evidence type="ECO:0000256" key="3">
    <source>
        <dbReference type="ARBA" id="ARBA00012972"/>
    </source>
</evidence>